<evidence type="ECO:0000313" key="1">
    <source>
        <dbReference type="EMBL" id="KAH3663780.1"/>
    </source>
</evidence>
<proteinExistence type="predicted"/>
<organism evidence="1 2">
    <name type="scientific">Ogataea philodendri</name>
    <dbReference type="NCBI Taxonomy" id="1378263"/>
    <lineage>
        <taxon>Eukaryota</taxon>
        <taxon>Fungi</taxon>
        <taxon>Dikarya</taxon>
        <taxon>Ascomycota</taxon>
        <taxon>Saccharomycotina</taxon>
        <taxon>Pichiomycetes</taxon>
        <taxon>Pichiales</taxon>
        <taxon>Pichiaceae</taxon>
        <taxon>Ogataea</taxon>
    </lineage>
</organism>
<comment type="caution">
    <text evidence="1">The sequence shown here is derived from an EMBL/GenBank/DDBJ whole genome shotgun (WGS) entry which is preliminary data.</text>
</comment>
<reference evidence="1" key="1">
    <citation type="journal article" date="2021" name="Open Biol.">
        <title>Shared evolutionary footprints suggest mitochondrial oxidative damage underlies multiple complex I losses in fungi.</title>
        <authorList>
            <person name="Schikora-Tamarit M.A."/>
            <person name="Marcet-Houben M."/>
            <person name="Nosek J."/>
            <person name="Gabaldon T."/>
        </authorList>
    </citation>
    <scope>NUCLEOTIDE SEQUENCE</scope>
    <source>
        <strain evidence="1">CBS6075</strain>
    </source>
</reference>
<name>A0A9P8P1W8_9ASCO</name>
<reference evidence="1" key="2">
    <citation type="submission" date="2021-01" db="EMBL/GenBank/DDBJ databases">
        <authorList>
            <person name="Schikora-Tamarit M.A."/>
        </authorList>
    </citation>
    <scope>NUCLEOTIDE SEQUENCE</scope>
    <source>
        <strain evidence="1">CBS6075</strain>
    </source>
</reference>
<dbReference type="GeneID" id="70237147"/>
<protein>
    <submittedName>
        <fullName evidence="1">Uncharacterized protein</fullName>
    </submittedName>
</protein>
<keyword evidence="2" id="KW-1185">Reference proteome</keyword>
<dbReference type="AlphaFoldDB" id="A0A9P8P1W8"/>
<dbReference type="RefSeq" id="XP_046060116.1">
    <property type="nucleotide sequence ID" value="XM_046206340.1"/>
</dbReference>
<sequence length="150" mass="16461">MAVIHQRVGILLVHLSKRNCLFRGVVNGTWLSRLESQHFLDGFFQSLEMSISWSNGFVAVLQEIGFQGVQLGKPDGSNFVKSVTGNVTSDGIATGVLNRRFKQSVTQFDKVLVESWSSFAVSKNRACNVFPGLDVGILNNIVNLFVGNTV</sequence>
<dbReference type="Proteomes" id="UP000769157">
    <property type="component" value="Unassembled WGS sequence"/>
</dbReference>
<evidence type="ECO:0000313" key="2">
    <source>
        <dbReference type="Proteomes" id="UP000769157"/>
    </source>
</evidence>
<dbReference type="EMBL" id="JAEUBE010000366">
    <property type="protein sequence ID" value="KAH3663780.1"/>
    <property type="molecule type" value="Genomic_DNA"/>
</dbReference>
<accession>A0A9P8P1W8</accession>
<gene>
    <name evidence="1" type="ORF">OGAPHI_005183</name>
</gene>